<evidence type="ECO:0000313" key="6">
    <source>
        <dbReference type="Proteomes" id="UP000192132"/>
    </source>
</evidence>
<accession>A0A1S8CVU4</accession>
<keyword evidence="6" id="KW-1185">Reference proteome</keyword>
<keyword evidence="4" id="KW-0720">Serine protease</keyword>
<dbReference type="OrthoDB" id="3373764at2"/>
<sequence length="206" mass="23024">MKKLFLASSFADVSKYFVDFIGDNVQGKTVTFIPTASNLEEVNHYMQNDKLAFEELGVIVDELDIAIAPLSLIEQKITLNDYIFIGGGNTFYLLQKLKKSGADQIIIQQIQQGKPYIGTSAGSVIVAPDIDYIGLMDEKDKAPLLTDYTALNMVDFYLLPHYGNLPFKETAEQTLNRYQHQLSLYPISNTQFIKVINNEVEIGGTA</sequence>
<comment type="caution">
    <text evidence="5">The sequence shown here is derived from an EMBL/GenBank/DDBJ whole genome shotgun (WGS) entry which is preliminary data.</text>
</comment>
<evidence type="ECO:0000256" key="4">
    <source>
        <dbReference type="ARBA" id="ARBA00022825"/>
    </source>
</evidence>
<evidence type="ECO:0000256" key="3">
    <source>
        <dbReference type="ARBA" id="ARBA00022801"/>
    </source>
</evidence>
<evidence type="ECO:0000256" key="1">
    <source>
        <dbReference type="ARBA" id="ARBA00006534"/>
    </source>
</evidence>
<dbReference type="GO" id="GO:0008236">
    <property type="term" value="F:serine-type peptidase activity"/>
    <property type="evidence" value="ECO:0007669"/>
    <property type="project" value="UniProtKB-KW"/>
</dbReference>
<keyword evidence="3" id="KW-0378">Hydrolase</keyword>
<evidence type="ECO:0000256" key="2">
    <source>
        <dbReference type="ARBA" id="ARBA00022670"/>
    </source>
</evidence>
<dbReference type="PANTHER" id="PTHR20842">
    <property type="entry name" value="PROTEASE S51 ALPHA-ASPARTYL DIPEPTIDASE"/>
    <property type="match status" value="1"/>
</dbReference>
<dbReference type="EMBL" id="MLCN01000017">
    <property type="protein sequence ID" value="ONG40574.1"/>
    <property type="molecule type" value="Genomic_DNA"/>
</dbReference>
<name>A0A1S8CVU4_9GAMM</name>
<organism evidence="5 6">
    <name type="scientific">Alkanindiges hydrocarboniclasticus</name>
    <dbReference type="NCBI Taxonomy" id="1907941"/>
    <lineage>
        <taxon>Bacteria</taxon>
        <taxon>Pseudomonadati</taxon>
        <taxon>Pseudomonadota</taxon>
        <taxon>Gammaproteobacteria</taxon>
        <taxon>Moraxellales</taxon>
        <taxon>Moraxellaceae</taxon>
        <taxon>Alkanindiges</taxon>
    </lineage>
</organism>
<evidence type="ECO:0000313" key="5">
    <source>
        <dbReference type="EMBL" id="ONG40574.1"/>
    </source>
</evidence>
<dbReference type="InterPro" id="IPR005320">
    <property type="entry name" value="Peptidase_S51"/>
</dbReference>
<dbReference type="GO" id="GO:0006508">
    <property type="term" value="P:proteolysis"/>
    <property type="evidence" value="ECO:0007669"/>
    <property type="project" value="UniProtKB-KW"/>
</dbReference>
<comment type="similarity">
    <text evidence="1">Belongs to the peptidase S51 family.</text>
</comment>
<protein>
    <submittedName>
        <fullName evidence="5">Peptidase S51</fullName>
    </submittedName>
</protein>
<dbReference type="InterPro" id="IPR029062">
    <property type="entry name" value="Class_I_gatase-like"/>
</dbReference>
<dbReference type="SUPFAM" id="SSF52317">
    <property type="entry name" value="Class I glutamine amidotransferase-like"/>
    <property type="match status" value="1"/>
</dbReference>
<dbReference type="RefSeq" id="WP_076877985.1">
    <property type="nucleotide sequence ID" value="NZ_MLCN01000017.1"/>
</dbReference>
<dbReference type="Pfam" id="PF03575">
    <property type="entry name" value="Peptidase_S51"/>
    <property type="match status" value="1"/>
</dbReference>
<dbReference type="PANTHER" id="PTHR20842:SF0">
    <property type="entry name" value="ALPHA-ASPARTYL DIPEPTIDASE"/>
    <property type="match status" value="1"/>
</dbReference>
<dbReference type="Proteomes" id="UP000192132">
    <property type="component" value="Unassembled WGS sequence"/>
</dbReference>
<proteinExistence type="inferred from homology"/>
<reference evidence="5 6" key="1">
    <citation type="submission" date="2016-10" db="EMBL/GenBank/DDBJ databases">
        <title>Draft Genome sequence of Alkanindiges sp. strain H1.</title>
        <authorList>
            <person name="Subhash Y."/>
            <person name="Lee S."/>
        </authorList>
    </citation>
    <scope>NUCLEOTIDE SEQUENCE [LARGE SCALE GENOMIC DNA]</scope>
    <source>
        <strain evidence="5 6">H1</strain>
    </source>
</reference>
<gene>
    <name evidence="5" type="ORF">BKE30_07480</name>
</gene>
<dbReference type="AlphaFoldDB" id="A0A1S8CVU4"/>
<keyword evidence="2" id="KW-0645">Protease</keyword>
<dbReference type="Gene3D" id="3.40.50.880">
    <property type="match status" value="1"/>
</dbReference>